<dbReference type="GO" id="GO:0005576">
    <property type="term" value="C:extracellular region"/>
    <property type="evidence" value="ECO:0007669"/>
    <property type="project" value="UniProtKB-SubCell"/>
</dbReference>
<reference evidence="5" key="1">
    <citation type="submission" date="2023-07" db="EMBL/GenBank/DDBJ databases">
        <authorList>
            <person name="Ivanov I."/>
            <person name="Teneva D."/>
            <person name="Stoikov I."/>
        </authorList>
    </citation>
    <scope>NUCLEOTIDE SEQUENCE</scope>
    <source>
        <strain evidence="5">4475</strain>
    </source>
</reference>
<evidence type="ECO:0000256" key="1">
    <source>
        <dbReference type="ARBA" id="ARBA00004613"/>
    </source>
</evidence>
<dbReference type="Pfam" id="PF24517">
    <property type="entry name" value="CBM96"/>
    <property type="match status" value="1"/>
</dbReference>
<dbReference type="AlphaFoldDB" id="A0AA48MCM8"/>
<dbReference type="InterPro" id="IPR055372">
    <property type="entry name" value="CBM96"/>
</dbReference>
<comment type="subcellular location">
    <subcellularLocation>
        <location evidence="1">Secreted</location>
    </subcellularLocation>
</comment>
<keyword evidence="3" id="KW-0732">Signal</keyword>
<dbReference type="Proteomes" id="UP001189619">
    <property type="component" value="Chromosome"/>
</dbReference>
<dbReference type="KEGG" id="bayd:BSPP4475_16205"/>
<organism evidence="5 6">
    <name type="scientific">Brevibacillus aydinogluensis</name>
    <dbReference type="NCBI Taxonomy" id="927786"/>
    <lineage>
        <taxon>Bacteria</taxon>
        <taxon>Bacillati</taxon>
        <taxon>Bacillota</taxon>
        <taxon>Bacilli</taxon>
        <taxon>Bacillales</taxon>
        <taxon>Paenibacillaceae</taxon>
        <taxon>Brevibacillus</taxon>
    </lineage>
</organism>
<evidence type="ECO:0000256" key="2">
    <source>
        <dbReference type="ARBA" id="ARBA00022525"/>
    </source>
</evidence>
<accession>A0AA48MCM8</accession>
<proteinExistence type="predicted"/>
<dbReference type="InterPro" id="IPR013783">
    <property type="entry name" value="Ig-like_fold"/>
</dbReference>
<protein>
    <submittedName>
        <fullName evidence="5">DNRLRE domain-containing protein</fullName>
    </submittedName>
</protein>
<dbReference type="Gene3D" id="2.60.40.10">
    <property type="entry name" value="Immunoglobulins"/>
    <property type="match status" value="1"/>
</dbReference>
<name>A0AA48MCM8_9BACL</name>
<evidence type="ECO:0000313" key="6">
    <source>
        <dbReference type="Proteomes" id="UP001189619"/>
    </source>
</evidence>
<dbReference type="NCBIfam" id="NF033679">
    <property type="entry name" value="DNRLRE_dom"/>
    <property type="match status" value="1"/>
</dbReference>
<keyword evidence="6" id="KW-1185">Reference proteome</keyword>
<evidence type="ECO:0000256" key="3">
    <source>
        <dbReference type="ARBA" id="ARBA00022729"/>
    </source>
</evidence>
<dbReference type="RefSeq" id="WP_304414623.1">
    <property type="nucleotide sequence ID" value="NZ_OY569118.1"/>
</dbReference>
<feature type="domain" description="Carbohydrate-binding module family 96" evidence="4">
    <location>
        <begin position="13"/>
        <end position="164"/>
    </location>
</feature>
<dbReference type="EMBL" id="OY569118">
    <property type="protein sequence ID" value="CAJ1003867.1"/>
    <property type="molecule type" value="Genomic_DNA"/>
</dbReference>
<evidence type="ECO:0000313" key="5">
    <source>
        <dbReference type="EMBL" id="CAJ1003867.1"/>
    </source>
</evidence>
<sequence>MPVVTLTKNNSITLDTYIDSSQPNGSFSSGTPLVVGVSTSTAQKDRILIKFDLGLIPNDAIINSATLNLTEISNNAASSQRTIGVHKVTSVWDNSVTWNTSPTFDNTPINTFLAGTSSTAKSVSITQLVQQWVNGTPNYGMLLKDEDETTINTSFAFASFDNGTSAYWPTLTIDYTIPSTGKKCVEYAGNAVTGLTGQSSITASLPGGTQPGDLLIAQVTQSGSNPASITGWTTLYQGVNAGNHLIAYKFATVGEPNPVFTNPSSVNWKVVIHRFKNVKRVDRSGFQFANLTAFFSPPNTGAITKTNLLAVTLAVNGTVSTSFTPPLNFAEGLDNNAAPGTATLTYSYLYDKTSLTSADMSMASGSGGSGYAGYILLEPITNNVPTLTITSPSDNLTLSEGNALPVAGEASDADANNNVVIRCQINNGPIRNIGSGVSDGVTPISFARTLTYRNKRLWDGATDVAGADLAEGIDHILKVWAEDDQGGKSAEVTRKFRVIWNRPPSISGSDADLGIISTPPSQVYSVTEPEGEPFIITEYLDGEVLRSFAGVDGQQYTVTIPTDKWLRTSLAQHTLKVRATDSQGLYSERTYTFTRSDNRIELTLDFNDPNIQNFFILDDKPLRILVTLDGTFPSGSNVLVEACNNFLDDTPTWEDITGPTLAGRGYIFHNTTKTAAQWAINIRVTIEKGTATEPVILNGFGGAFD</sequence>
<keyword evidence="2" id="KW-0964">Secreted</keyword>
<gene>
    <name evidence="5" type="ORF">BSPP4475_16205</name>
</gene>
<evidence type="ECO:0000259" key="4">
    <source>
        <dbReference type="Pfam" id="PF24517"/>
    </source>
</evidence>